<name>A0ABT6S7Z4_9ACTN</name>
<proteinExistence type="predicted"/>
<dbReference type="EMBL" id="JASCIQ010000008">
    <property type="protein sequence ID" value="MDI3404217.1"/>
    <property type="molecule type" value="Genomic_DNA"/>
</dbReference>
<evidence type="ECO:0000313" key="2">
    <source>
        <dbReference type="Proteomes" id="UP001223978"/>
    </source>
</evidence>
<gene>
    <name evidence="1" type="ORF">QIS96_10335</name>
</gene>
<evidence type="ECO:0008006" key="3">
    <source>
        <dbReference type="Google" id="ProtNLM"/>
    </source>
</evidence>
<accession>A0ABT6S7Z4</accession>
<organism evidence="1 2">
    <name type="scientific">Streptomyces cavernicola</name>
    <dbReference type="NCBI Taxonomy" id="3043613"/>
    <lineage>
        <taxon>Bacteria</taxon>
        <taxon>Bacillati</taxon>
        <taxon>Actinomycetota</taxon>
        <taxon>Actinomycetes</taxon>
        <taxon>Kitasatosporales</taxon>
        <taxon>Streptomycetaceae</taxon>
        <taxon>Streptomyces</taxon>
    </lineage>
</organism>
<keyword evidence="2" id="KW-1185">Reference proteome</keyword>
<evidence type="ECO:0000313" key="1">
    <source>
        <dbReference type="EMBL" id="MDI3404217.1"/>
    </source>
</evidence>
<dbReference type="Proteomes" id="UP001223978">
    <property type="component" value="Unassembled WGS sequence"/>
</dbReference>
<sequence length="288" mass="31717">MPHKVPWGVAGALLAVIGVSGCDSEEKASRIVKDTDDEAVVELGDGRQVSLRYRQGTGLVERHRSTADAPWSEPRTLYATRTEPCTGIDLNARHGTVAVRADFAAYCRDGEPPAETVAAVGAGEFEKWDTHVSEDWDGWDRVRIAGDGRSATFATKTWSSGTTVKWRAGRGFGAEHTAYKRLGERFLGTWRATDGSHRLTFRQAGPDRPAGLTVETLKGTACTVRMDVQNIWKDTVEPDEAELVRGRKTVNCPAPEFDSKYVLKAPDGEMRLQELVEPPKTLATYRKE</sequence>
<comment type="caution">
    <text evidence="1">The sequence shown here is derived from an EMBL/GenBank/DDBJ whole genome shotgun (WGS) entry which is preliminary data.</text>
</comment>
<dbReference type="PROSITE" id="PS51257">
    <property type="entry name" value="PROKAR_LIPOPROTEIN"/>
    <property type="match status" value="1"/>
</dbReference>
<dbReference type="RefSeq" id="WP_282542166.1">
    <property type="nucleotide sequence ID" value="NZ_JASCIQ010000008.1"/>
</dbReference>
<reference evidence="1 2" key="1">
    <citation type="submission" date="2023-05" db="EMBL/GenBank/DDBJ databases">
        <title>Draft genome sequence of Streptomyces sp. B-S-A6 isolated from a cave soil in Thailand.</title>
        <authorList>
            <person name="Chamroensaksri N."/>
            <person name="Muangham S."/>
        </authorList>
    </citation>
    <scope>NUCLEOTIDE SEQUENCE [LARGE SCALE GENOMIC DNA]</scope>
    <source>
        <strain evidence="1 2">B-S-A6</strain>
    </source>
</reference>
<protein>
    <recommendedName>
        <fullName evidence="3">Lipoprotein</fullName>
    </recommendedName>
</protein>